<evidence type="ECO:0000256" key="7">
    <source>
        <dbReference type="ARBA" id="ARBA00022967"/>
    </source>
</evidence>
<evidence type="ECO:0000256" key="9">
    <source>
        <dbReference type="ARBA" id="ARBA00022989"/>
    </source>
</evidence>
<comment type="similarity">
    <text evidence="2">Belongs to the cytochrome c oxidase subunit 2 family.</text>
</comment>
<evidence type="ECO:0000256" key="4">
    <source>
        <dbReference type="ARBA" id="ARBA00022448"/>
    </source>
</evidence>
<evidence type="ECO:0000259" key="13">
    <source>
        <dbReference type="PROSITE" id="PS50857"/>
    </source>
</evidence>
<evidence type="ECO:0000256" key="5">
    <source>
        <dbReference type="ARBA" id="ARBA00022692"/>
    </source>
</evidence>
<evidence type="ECO:0000256" key="10">
    <source>
        <dbReference type="ARBA" id="ARBA00023008"/>
    </source>
</evidence>
<evidence type="ECO:0000256" key="2">
    <source>
        <dbReference type="ARBA" id="ARBA00007866"/>
    </source>
</evidence>
<keyword evidence="9 12" id="KW-1133">Transmembrane helix</keyword>
<dbReference type="CDD" id="cd13919">
    <property type="entry name" value="CuRO_HCO_II_like_5"/>
    <property type="match status" value="1"/>
</dbReference>
<evidence type="ECO:0000256" key="11">
    <source>
        <dbReference type="ARBA" id="ARBA00023136"/>
    </source>
</evidence>
<keyword evidence="10" id="KW-0186">Copper</keyword>
<accession>A0A382I7K7</accession>
<protein>
    <recommendedName>
        <fullName evidence="3">cytochrome-c oxidase</fullName>
        <ecNumber evidence="3">7.1.1.9</ecNumber>
    </recommendedName>
</protein>
<dbReference type="GO" id="GO:0004129">
    <property type="term" value="F:cytochrome-c oxidase activity"/>
    <property type="evidence" value="ECO:0007669"/>
    <property type="project" value="UniProtKB-EC"/>
</dbReference>
<evidence type="ECO:0000256" key="6">
    <source>
        <dbReference type="ARBA" id="ARBA00022723"/>
    </source>
</evidence>
<keyword evidence="7" id="KW-1278">Translocase</keyword>
<dbReference type="InterPro" id="IPR001505">
    <property type="entry name" value="Copper_CuA"/>
</dbReference>
<dbReference type="InterPro" id="IPR008972">
    <property type="entry name" value="Cupredoxin"/>
</dbReference>
<dbReference type="PANTHER" id="PTHR22888">
    <property type="entry name" value="CYTOCHROME C OXIDASE, SUBUNIT II"/>
    <property type="match status" value="1"/>
</dbReference>
<keyword evidence="11 12" id="KW-0472">Membrane</keyword>
<dbReference type="Gene3D" id="1.10.287.90">
    <property type="match status" value="1"/>
</dbReference>
<sequence length="259" mass="29311">MIEYFIQSASSFSGDIDNLFLVITLIIGFWFILVFGALVYFTLKFRRKDGVKAKYITGEKHSETKWTHYPHYAVIAFDVVIIAVNIIVWVNIKQTLPPKDNLIRVIGQQWSWSFVDSGPDGVLDTADDIATVNDLHVKVDETYHFELQARDVIHNFSVPVFRLRQDALPGRTIKGWFKPTNTGSFDIQCAEMCGYGHGIMGAAITVHTKESYDETIVQIKNGTYESHYQKRMGTKTPLPSNTSHTEGHNSFAVLLASIF</sequence>
<evidence type="ECO:0000256" key="12">
    <source>
        <dbReference type="SAM" id="Phobius"/>
    </source>
</evidence>
<evidence type="ECO:0000313" key="14">
    <source>
        <dbReference type="EMBL" id="SVB95207.1"/>
    </source>
</evidence>
<evidence type="ECO:0000256" key="8">
    <source>
        <dbReference type="ARBA" id="ARBA00022982"/>
    </source>
</evidence>
<keyword evidence="8" id="KW-0249">Electron transport</keyword>
<dbReference type="GO" id="GO:0016020">
    <property type="term" value="C:membrane"/>
    <property type="evidence" value="ECO:0007669"/>
    <property type="project" value="UniProtKB-SubCell"/>
</dbReference>
<feature type="domain" description="Cytochrome oxidase subunit II copper A binding" evidence="13">
    <location>
        <begin position="98"/>
        <end position="218"/>
    </location>
</feature>
<dbReference type="PROSITE" id="PS00078">
    <property type="entry name" value="COX2"/>
    <property type="match status" value="1"/>
</dbReference>
<dbReference type="EC" id="7.1.1.9" evidence="3"/>
<keyword evidence="6" id="KW-0479">Metal-binding</keyword>
<feature type="transmembrane region" description="Helical" evidence="12">
    <location>
        <begin position="72"/>
        <end position="92"/>
    </location>
</feature>
<feature type="transmembrane region" description="Helical" evidence="12">
    <location>
        <begin position="20"/>
        <end position="43"/>
    </location>
</feature>
<dbReference type="PROSITE" id="PS50857">
    <property type="entry name" value="COX2_CUA"/>
    <property type="match status" value="1"/>
</dbReference>
<dbReference type="InterPro" id="IPR036257">
    <property type="entry name" value="Cyt_c_oxidase_su2_TM_sf"/>
</dbReference>
<dbReference type="SUPFAM" id="SSF81464">
    <property type="entry name" value="Cytochrome c oxidase subunit II-like, transmembrane region"/>
    <property type="match status" value="1"/>
</dbReference>
<evidence type="ECO:0000256" key="3">
    <source>
        <dbReference type="ARBA" id="ARBA00012949"/>
    </source>
</evidence>
<dbReference type="Pfam" id="PF00116">
    <property type="entry name" value="COX2"/>
    <property type="match status" value="1"/>
</dbReference>
<organism evidence="14">
    <name type="scientific">marine metagenome</name>
    <dbReference type="NCBI Taxonomy" id="408172"/>
    <lineage>
        <taxon>unclassified sequences</taxon>
        <taxon>metagenomes</taxon>
        <taxon>ecological metagenomes</taxon>
    </lineage>
</organism>
<keyword evidence="5 12" id="KW-0812">Transmembrane</keyword>
<dbReference type="InterPro" id="IPR002429">
    <property type="entry name" value="CcO_II-like_C"/>
</dbReference>
<proteinExistence type="inferred from homology"/>
<gene>
    <name evidence="14" type="ORF">METZ01_LOCUS248061</name>
</gene>
<dbReference type="PANTHER" id="PTHR22888:SF9">
    <property type="entry name" value="CYTOCHROME C OXIDASE SUBUNIT 2"/>
    <property type="match status" value="1"/>
</dbReference>
<dbReference type="GO" id="GO:0005507">
    <property type="term" value="F:copper ion binding"/>
    <property type="evidence" value="ECO:0007669"/>
    <property type="project" value="InterPro"/>
</dbReference>
<dbReference type="AlphaFoldDB" id="A0A382I7K7"/>
<dbReference type="PRINTS" id="PR01166">
    <property type="entry name" value="CYCOXIDASEII"/>
</dbReference>
<evidence type="ECO:0000256" key="1">
    <source>
        <dbReference type="ARBA" id="ARBA00004141"/>
    </source>
</evidence>
<reference evidence="14" key="1">
    <citation type="submission" date="2018-05" db="EMBL/GenBank/DDBJ databases">
        <authorList>
            <person name="Lanie J.A."/>
            <person name="Ng W.-L."/>
            <person name="Kazmierczak K.M."/>
            <person name="Andrzejewski T.M."/>
            <person name="Davidsen T.M."/>
            <person name="Wayne K.J."/>
            <person name="Tettelin H."/>
            <person name="Glass J.I."/>
            <person name="Rusch D."/>
            <person name="Podicherti R."/>
            <person name="Tsui H.-C.T."/>
            <person name="Winkler M.E."/>
        </authorList>
    </citation>
    <scope>NUCLEOTIDE SEQUENCE</scope>
</reference>
<dbReference type="Gene3D" id="2.60.40.420">
    <property type="entry name" value="Cupredoxins - blue copper proteins"/>
    <property type="match status" value="1"/>
</dbReference>
<dbReference type="EMBL" id="UINC01065486">
    <property type="protein sequence ID" value="SVB95207.1"/>
    <property type="molecule type" value="Genomic_DNA"/>
</dbReference>
<dbReference type="InterPro" id="IPR045187">
    <property type="entry name" value="CcO_II"/>
</dbReference>
<dbReference type="GO" id="GO:0042773">
    <property type="term" value="P:ATP synthesis coupled electron transport"/>
    <property type="evidence" value="ECO:0007669"/>
    <property type="project" value="TreeGrafter"/>
</dbReference>
<dbReference type="SUPFAM" id="SSF49503">
    <property type="entry name" value="Cupredoxins"/>
    <property type="match status" value="1"/>
</dbReference>
<comment type="subcellular location">
    <subcellularLocation>
        <location evidence="1">Membrane</location>
        <topology evidence="1">Multi-pass membrane protein</topology>
    </subcellularLocation>
</comment>
<name>A0A382I7K7_9ZZZZ</name>
<keyword evidence="4" id="KW-0813">Transport</keyword>